<comment type="caution">
    <text evidence="1">The sequence shown here is derived from an EMBL/GenBank/DDBJ whole genome shotgun (WGS) entry which is preliminary data.</text>
</comment>
<reference evidence="1 2" key="1">
    <citation type="submission" date="2020-08" db="EMBL/GenBank/DDBJ databases">
        <title>Genomic Encyclopedia of Type Strains, Phase IV (KMG-IV): sequencing the most valuable type-strain genomes for metagenomic binning, comparative biology and taxonomic classification.</title>
        <authorList>
            <person name="Goeker M."/>
        </authorList>
    </citation>
    <scope>NUCLEOTIDE SEQUENCE [LARGE SCALE GENOMIC DNA]</scope>
    <source>
        <strain evidence="1 2">DSM 21255</strain>
    </source>
</reference>
<gene>
    <name evidence="1" type="ORF">HNR45_000399</name>
</gene>
<proteinExistence type="predicted"/>
<name>A0A841R2R8_9FIRM</name>
<evidence type="ECO:0000313" key="1">
    <source>
        <dbReference type="EMBL" id="MBB6477369.1"/>
    </source>
</evidence>
<sequence>MTAVKIVRQRSFRRLKTVSNVGASFIANAVTQRGGGGGTRTRA</sequence>
<keyword evidence="2" id="KW-1185">Reference proteome</keyword>
<evidence type="ECO:0000313" key="2">
    <source>
        <dbReference type="Proteomes" id="UP000591941"/>
    </source>
</evidence>
<protein>
    <submittedName>
        <fullName evidence="1">Uncharacterized protein</fullName>
    </submittedName>
</protein>
<dbReference type="GeneID" id="93486707"/>
<dbReference type="Proteomes" id="UP000591941">
    <property type="component" value="Unassembled WGS sequence"/>
</dbReference>
<dbReference type="EMBL" id="JACHHI010000002">
    <property type="protein sequence ID" value="MBB6477369.1"/>
    <property type="molecule type" value="Genomic_DNA"/>
</dbReference>
<dbReference type="AlphaFoldDB" id="A0A841R2R8"/>
<dbReference type="RefSeq" id="WP_260399112.1">
    <property type="nucleotide sequence ID" value="NZ_CABWNB010000003.1"/>
</dbReference>
<accession>A0A841R2R8</accession>
<organism evidence="1 2">
    <name type="scientific">Negativicoccus succinicivorans</name>
    <dbReference type="NCBI Taxonomy" id="620903"/>
    <lineage>
        <taxon>Bacteria</taxon>
        <taxon>Bacillati</taxon>
        <taxon>Bacillota</taxon>
        <taxon>Negativicutes</taxon>
        <taxon>Veillonellales</taxon>
        <taxon>Veillonellaceae</taxon>
        <taxon>Negativicoccus</taxon>
    </lineage>
</organism>